<gene>
    <name evidence="2" type="ORF">BLL36_04165</name>
</gene>
<dbReference type="AlphaFoldDB" id="A0A1V2KGP3"/>
<dbReference type="RefSeq" id="WP_076950239.1">
    <property type="nucleotide sequence ID" value="NZ_MNPW01000002.1"/>
</dbReference>
<dbReference type="OrthoDB" id="6922287at2"/>
<organism evidence="2 3">
    <name type="scientific">Pseudomonas cedrina subsp. cedrina</name>
    <dbReference type="NCBI Taxonomy" id="76762"/>
    <lineage>
        <taxon>Bacteria</taxon>
        <taxon>Pseudomonadati</taxon>
        <taxon>Pseudomonadota</taxon>
        <taxon>Gammaproteobacteria</taxon>
        <taxon>Pseudomonadales</taxon>
        <taxon>Pseudomonadaceae</taxon>
        <taxon>Pseudomonas</taxon>
    </lineage>
</organism>
<protein>
    <submittedName>
        <fullName evidence="2">Uncharacterized protein</fullName>
    </submittedName>
</protein>
<evidence type="ECO:0000313" key="3">
    <source>
        <dbReference type="Proteomes" id="UP000189295"/>
    </source>
</evidence>
<name>A0A1V2KGP3_PSECE</name>
<evidence type="ECO:0000256" key="1">
    <source>
        <dbReference type="SAM" id="MobiDB-lite"/>
    </source>
</evidence>
<dbReference type="Proteomes" id="UP000189295">
    <property type="component" value="Unassembled WGS sequence"/>
</dbReference>
<evidence type="ECO:0000313" key="2">
    <source>
        <dbReference type="EMBL" id="ONH56575.1"/>
    </source>
</evidence>
<feature type="region of interest" description="Disordered" evidence="1">
    <location>
        <begin position="68"/>
        <end position="92"/>
    </location>
</feature>
<reference evidence="2 3" key="1">
    <citation type="submission" date="2016-10" db="EMBL/GenBank/DDBJ databases">
        <title>Pseudomonas lactis sp. nov. and Pseudomonas paralactis sp. nov., isolated from bovine raw milk.</title>
        <authorList>
            <person name="Von Neubeck M."/>
            <person name="Huptas C."/>
            <person name="Glueck C."/>
            <person name="Krewinkel M."/>
            <person name="Stoeckel M."/>
            <person name="Stressler T."/>
            <person name="Fischer L."/>
            <person name="Hinrichs J."/>
            <person name="Scherer S."/>
            <person name="Wenning M."/>
        </authorList>
    </citation>
    <scope>NUCLEOTIDE SEQUENCE [LARGE SCALE GENOMIC DNA]</scope>
    <source>
        <strain evidence="2 3">DSM 17516</strain>
    </source>
</reference>
<feature type="compositionally biased region" description="Polar residues" evidence="1">
    <location>
        <begin position="78"/>
        <end position="92"/>
    </location>
</feature>
<sequence>MGSSTNATTGHLEATLGEESWKASSVVLYQGFGSFQVGGPEGGIAHKSVFFSLPDDVQPGVHKMNRATQVDGWFNPGENRNSWTTSGTDDNDTVTVHSVSEFEIHMSFEFVVMNRQFPEQRMRIYGDGKFEGASASNAAPCKQP</sequence>
<dbReference type="EMBL" id="MNPW01000002">
    <property type="protein sequence ID" value="ONH56575.1"/>
    <property type="molecule type" value="Genomic_DNA"/>
</dbReference>
<proteinExistence type="predicted"/>
<comment type="caution">
    <text evidence="2">The sequence shown here is derived from an EMBL/GenBank/DDBJ whole genome shotgun (WGS) entry which is preliminary data.</text>
</comment>
<accession>A0A1V2KGP3</accession>